<evidence type="ECO:0000313" key="2">
    <source>
        <dbReference type="EMBL" id="AKH17269.1"/>
    </source>
</evidence>
<accession>A0A0F7JPQ4</accession>
<gene>
    <name evidence="2" type="ORF">SY84_09690</name>
</gene>
<protein>
    <submittedName>
        <fullName evidence="2">Cell division protein FtsB</fullName>
    </submittedName>
</protein>
<evidence type="ECO:0000256" key="1">
    <source>
        <dbReference type="SAM" id="Phobius"/>
    </source>
</evidence>
<dbReference type="KEGG" id="dch:SY84_09690"/>
<evidence type="ECO:0000313" key="3">
    <source>
        <dbReference type="Proteomes" id="UP000034024"/>
    </source>
</evidence>
<keyword evidence="2" id="KW-0131">Cell cycle</keyword>
<dbReference type="GO" id="GO:0051301">
    <property type="term" value="P:cell division"/>
    <property type="evidence" value="ECO:0007669"/>
    <property type="project" value="UniProtKB-KW"/>
</dbReference>
<keyword evidence="1" id="KW-1133">Transmembrane helix</keyword>
<keyword evidence="1" id="KW-0812">Transmembrane</keyword>
<dbReference type="AlphaFoldDB" id="A0A0F7JPQ4"/>
<reference evidence="2 3" key="1">
    <citation type="submission" date="2015-01" db="EMBL/GenBank/DDBJ databases">
        <title>Deinococcus soli/N5/whole genome sequencing.</title>
        <authorList>
            <person name="Kim M.K."/>
            <person name="Srinivasan S."/>
            <person name="Lee J.-J."/>
        </authorList>
    </citation>
    <scope>NUCLEOTIDE SEQUENCE [LARGE SCALE GENOMIC DNA]</scope>
    <source>
        <strain evidence="2 3">N5</strain>
    </source>
</reference>
<sequence length="129" mass="14656">MLRGVTDLPPPPPPRRDWWRRLQRLPLSMILASVLLGLGIVQLTFQLGNSLYRTTTWSRDTQDTRARIQTLERDVQELQDAVQAARTPERLRELARCRGWVGTSEEVVVSRDAPAPGTPTETCKTLRVP</sequence>
<organism evidence="2 3">
    <name type="scientific">Deinococcus soli</name>
    <name type="common">ex Cha et al. 2016</name>
    <dbReference type="NCBI Taxonomy" id="1309411"/>
    <lineage>
        <taxon>Bacteria</taxon>
        <taxon>Thermotogati</taxon>
        <taxon>Deinococcota</taxon>
        <taxon>Deinococci</taxon>
        <taxon>Deinococcales</taxon>
        <taxon>Deinococcaceae</taxon>
        <taxon>Deinococcus</taxon>
    </lineage>
</organism>
<dbReference type="Proteomes" id="UP000034024">
    <property type="component" value="Chromosome"/>
</dbReference>
<dbReference type="OrthoDB" id="69332at2"/>
<keyword evidence="2" id="KW-0132">Cell division</keyword>
<name>A0A0F7JPQ4_9DEIO</name>
<feature type="transmembrane region" description="Helical" evidence="1">
    <location>
        <begin position="25"/>
        <end position="45"/>
    </location>
</feature>
<dbReference type="EMBL" id="CP011389">
    <property type="protein sequence ID" value="AKH17269.1"/>
    <property type="molecule type" value="Genomic_DNA"/>
</dbReference>
<dbReference type="PATRIC" id="fig|1309411.5.peg.1967"/>
<keyword evidence="3" id="KW-1185">Reference proteome</keyword>
<keyword evidence="1" id="KW-0472">Membrane</keyword>
<proteinExistence type="predicted"/>